<evidence type="ECO:0000256" key="1">
    <source>
        <dbReference type="ARBA" id="ARBA00001933"/>
    </source>
</evidence>
<dbReference type="Gene3D" id="3.20.10.10">
    <property type="entry name" value="D-amino Acid Aminotransferase, subunit A, domain 2"/>
    <property type="match status" value="1"/>
</dbReference>
<organism evidence="19 20">
    <name type="scientific">Candidatus Protoclostridium stercorigallinarum</name>
    <dbReference type="NCBI Taxonomy" id="2838741"/>
    <lineage>
        <taxon>Bacteria</taxon>
        <taxon>Bacillati</taxon>
        <taxon>Bacillota</taxon>
        <taxon>Clostridia</taxon>
        <taxon>Candidatus Protoclostridium</taxon>
    </lineage>
</organism>
<dbReference type="InterPro" id="IPR018300">
    <property type="entry name" value="Aminotrans_IV_CS"/>
</dbReference>
<evidence type="ECO:0000256" key="4">
    <source>
        <dbReference type="ARBA" id="ARBA00005072"/>
    </source>
</evidence>
<comment type="cofactor">
    <cofactor evidence="1 16">
        <name>pyridoxal 5'-phosphate</name>
        <dbReference type="ChEBI" id="CHEBI:597326"/>
    </cofactor>
</comment>
<evidence type="ECO:0000256" key="10">
    <source>
        <dbReference type="ARBA" id="ARBA00023304"/>
    </source>
</evidence>
<comment type="catalytic activity">
    <reaction evidence="13 17">
        <text>L-leucine + 2-oxoglutarate = 4-methyl-2-oxopentanoate + L-glutamate</text>
        <dbReference type="Rhea" id="RHEA:18321"/>
        <dbReference type="ChEBI" id="CHEBI:16810"/>
        <dbReference type="ChEBI" id="CHEBI:17865"/>
        <dbReference type="ChEBI" id="CHEBI:29985"/>
        <dbReference type="ChEBI" id="CHEBI:57427"/>
        <dbReference type="EC" id="2.6.1.42"/>
    </reaction>
</comment>
<comment type="catalytic activity">
    <reaction evidence="11 17">
        <text>L-valine + 2-oxoglutarate = 3-methyl-2-oxobutanoate + L-glutamate</text>
        <dbReference type="Rhea" id="RHEA:24813"/>
        <dbReference type="ChEBI" id="CHEBI:11851"/>
        <dbReference type="ChEBI" id="CHEBI:16810"/>
        <dbReference type="ChEBI" id="CHEBI:29985"/>
        <dbReference type="ChEBI" id="CHEBI:57762"/>
        <dbReference type="EC" id="2.6.1.42"/>
    </reaction>
</comment>
<sequence>MKFIERKQLKERPSDLVFGKHFTDYMFMMRYHDGAWDYENACIKPYEPFVLDPSTSVFHYGQAVFEGLKAYRNDKGEVRLFRPMENMKRMNESCWRLCIPQFDAKFVHDALVELVKTEKDWIPTAPGTSLYIRPFVIATDETLGVHSSKNYIMAIILSPVGAYYAHGFDPVRLYVEENYKRACKGGTGHHKVAGNYAASILAADEAEKKGYDQTLWLDAAENKYMEEVGSMNIFFVINGKVVTPMLGGSILPGITRRSTIELLKARGYDVEERLVSVKEVVDAAKDGTLDEIFGTGTAAVVSPVGEFGYEGKDYKVGDGKLGRITKYVYDELTGIQTGAKPDEFGWVERIV</sequence>
<keyword evidence="7 17" id="KW-0028">Amino-acid biosynthesis</keyword>
<dbReference type="InterPro" id="IPR043131">
    <property type="entry name" value="BCAT-like_N"/>
</dbReference>
<dbReference type="AlphaFoldDB" id="A0A9D1PYV5"/>
<evidence type="ECO:0000313" key="20">
    <source>
        <dbReference type="Proteomes" id="UP000823990"/>
    </source>
</evidence>
<evidence type="ECO:0000256" key="2">
    <source>
        <dbReference type="ARBA" id="ARBA00004824"/>
    </source>
</evidence>
<keyword evidence="8 17" id="KW-0808">Transferase</keyword>
<dbReference type="EC" id="2.6.1.42" evidence="17"/>
<dbReference type="GO" id="GO:0008652">
    <property type="term" value="P:amino acid biosynthetic process"/>
    <property type="evidence" value="ECO:0007669"/>
    <property type="project" value="UniProtKB-KW"/>
</dbReference>
<dbReference type="GO" id="GO:0009082">
    <property type="term" value="P:branched-chain amino acid biosynthetic process"/>
    <property type="evidence" value="ECO:0007669"/>
    <property type="project" value="UniProtKB-KW"/>
</dbReference>
<evidence type="ECO:0000256" key="18">
    <source>
        <dbReference type="RuleBase" id="RU004519"/>
    </source>
</evidence>
<evidence type="ECO:0000256" key="12">
    <source>
        <dbReference type="ARBA" id="ARBA00048798"/>
    </source>
</evidence>
<dbReference type="Proteomes" id="UP000823990">
    <property type="component" value="Unassembled WGS sequence"/>
</dbReference>
<dbReference type="EMBL" id="DXHS01000058">
    <property type="protein sequence ID" value="HIW02322.1"/>
    <property type="molecule type" value="Genomic_DNA"/>
</dbReference>
<reference evidence="19" key="2">
    <citation type="submission" date="2021-04" db="EMBL/GenBank/DDBJ databases">
        <authorList>
            <person name="Gilroy R."/>
        </authorList>
    </citation>
    <scope>NUCLEOTIDE SEQUENCE</scope>
    <source>
        <strain evidence="19">12435</strain>
    </source>
</reference>
<comment type="pathway">
    <text evidence="2 18">Amino-acid biosynthesis; L-isoleucine biosynthesis; L-isoleucine from 2-oxobutanoate: step 4/4.</text>
</comment>
<evidence type="ECO:0000256" key="17">
    <source>
        <dbReference type="RuleBase" id="RU004517"/>
    </source>
</evidence>
<feature type="modified residue" description="N6-(pyridoxal phosphate)lysine" evidence="14">
    <location>
        <position position="191"/>
    </location>
</feature>
<evidence type="ECO:0000256" key="8">
    <source>
        <dbReference type="ARBA" id="ARBA00022679"/>
    </source>
</evidence>
<dbReference type="PANTHER" id="PTHR11825:SF44">
    <property type="entry name" value="BRANCHED-CHAIN-AMINO-ACID AMINOTRANSFERASE"/>
    <property type="match status" value="1"/>
</dbReference>
<comment type="pathway">
    <text evidence="4 18">Amino-acid biosynthesis; L-leucine biosynthesis; L-leucine from 3-methyl-2-oxobutanoate: step 4/4.</text>
</comment>
<evidence type="ECO:0000313" key="19">
    <source>
        <dbReference type="EMBL" id="HIW02322.1"/>
    </source>
</evidence>
<comment type="catalytic activity">
    <reaction evidence="12 17">
        <text>L-isoleucine + 2-oxoglutarate = (S)-3-methyl-2-oxopentanoate + L-glutamate</text>
        <dbReference type="Rhea" id="RHEA:24801"/>
        <dbReference type="ChEBI" id="CHEBI:16810"/>
        <dbReference type="ChEBI" id="CHEBI:29985"/>
        <dbReference type="ChEBI" id="CHEBI:35146"/>
        <dbReference type="ChEBI" id="CHEBI:58045"/>
        <dbReference type="EC" id="2.6.1.42"/>
    </reaction>
</comment>
<dbReference type="InterPro" id="IPR005786">
    <property type="entry name" value="B_amino_transII"/>
</dbReference>
<proteinExistence type="inferred from homology"/>
<dbReference type="PROSITE" id="PS00770">
    <property type="entry name" value="AA_TRANSFER_CLASS_4"/>
    <property type="match status" value="1"/>
</dbReference>
<dbReference type="Pfam" id="PF01063">
    <property type="entry name" value="Aminotran_4"/>
    <property type="match status" value="1"/>
</dbReference>
<comment type="caution">
    <text evidence="19">The sequence shown here is derived from an EMBL/GenBank/DDBJ whole genome shotgun (WGS) entry which is preliminary data.</text>
</comment>
<name>A0A9D1PYV5_9FIRM</name>
<dbReference type="InterPro" id="IPR001544">
    <property type="entry name" value="Aminotrans_IV"/>
</dbReference>
<dbReference type="NCBIfam" id="TIGR01123">
    <property type="entry name" value="ilvE_II"/>
    <property type="match status" value="1"/>
</dbReference>
<keyword evidence="9 16" id="KW-0663">Pyridoxal phosphate</keyword>
<gene>
    <name evidence="19" type="ORF">H9892_03200</name>
</gene>
<evidence type="ECO:0000256" key="3">
    <source>
        <dbReference type="ARBA" id="ARBA00004931"/>
    </source>
</evidence>
<protein>
    <recommendedName>
        <fullName evidence="17">Branched-chain-amino-acid aminotransferase</fullName>
        <ecNumber evidence="17">2.6.1.42</ecNumber>
    </recommendedName>
</protein>
<dbReference type="PANTHER" id="PTHR11825">
    <property type="entry name" value="SUBGROUP IIII AMINOTRANSFERASE"/>
    <property type="match status" value="1"/>
</dbReference>
<reference evidence="19" key="1">
    <citation type="journal article" date="2021" name="PeerJ">
        <title>Extensive microbial diversity within the chicken gut microbiome revealed by metagenomics and culture.</title>
        <authorList>
            <person name="Gilroy R."/>
            <person name="Ravi A."/>
            <person name="Getino M."/>
            <person name="Pursley I."/>
            <person name="Horton D.L."/>
            <person name="Alikhan N.F."/>
            <person name="Baker D."/>
            <person name="Gharbi K."/>
            <person name="Hall N."/>
            <person name="Watson M."/>
            <person name="Adriaenssens E.M."/>
            <person name="Foster-Nyarko E."/>
            <person name="Jarju S."/>
            <person name="Secka A."/>
            <person name="Antonio M."/>
            <person name="Oren A."/>
            <person name="Chaudhuri R.R."/>
            <person name="La Ragione R."/>
            <person name="Hildebrand F."/>
            <person name="Pallen M.J."/>
        </authorList>
    </citation>
    <scope>NUCLEOTIDE SEQUENCE</scope>
    <source>
        <strain evidence="19">12435</strain>
    </source>
</reference>
<evidence type="ECO:0000256" key="5">
    <source>
        <dbReference type="ARBA" id="ARBA00009320"/>
    </source>
</evidence>
<evidence type="ECO:0000256" key="13">
    <source>
        <dbReference type="ARBA" id="ARBA00049229"/>
    </source>
</evidence>
<dbReference type="InterPro" id="IPR043132">
    <property type="entry name" value="BCAT-like_C"/>
</dbReference>
<dbReference type="InterPro" id="IPR033939">
    <property type="entry name" value="BCAT_family"/>
</dbReference>
<dbReference type="GO" id="GO:0004084">
    <property type="term" value="F:branched-chain-amino-acid transaminase activity"/>
    <property type="evidence" value="ECO:0007669"/>
    <property type="project" value="UniProtKB-EC"/>
</dbReference>
<evidence type="ECO:0000256" key="9">
    <source>
        <dbReference type="ARBA" id="ARBA00022898"/>
    </source>
</evidence>
<dbReference type="InterPro" id="IPR036038">
    <property type="entry name" value="Aminotransferase-like"/>
</dbReference>
<evidence type="ECO:0000256" key="11">
    <source>
        <dbReference type="ARBA" id="ARBA00048212"/>
    </source>
</evidence>
<evidence type="ECO:0000256" key="15">
    <source>
        <dbReference type="RuleBase" id="RU004106"/>
    </source>
</evidence>
<dbReference type="CDD" id="cd01557">
    <property type="entry name" value="BCAT_beta_family"/>
    <property type="match status" value="1"/>
</dbReference>
<comment type="pathway">
    <text evidence="3 18">Amino-acid biosynthesis; L-valine biosynthesis; L-valine from pyruvate: step 4/4.</text>
</comment>
<dbReference type="Gene3D" id="3.30.470.10">
    <property type="match status" value="1"/>
</dbReference>
<keyword evidence="6 17" id="KW-0032">Aminotransferase</keyword>
<evidence type="ECO:0000256" key="14">
    <source>
        <dbReference type="PIRSR" id="PIRSR006468-1"/>
    </source>
</evidence>
<evidence type="ECO:0000256" key="6">
    <source>
        <dbReference type="ARBA" id="ARBA00022576"/>
    </source>
</evidence>
<dbReference type="PIRSF" id="PIRSF006468">
    <property type="entry name" value="BCAT1"/>
    <property type="match status" value="1"/>
</dbReference>
<evidence type="ECO:0000256" key="16">
    <source>
        <dbReference type="RuleBase" id="RU004516"/>
    </source>
</evidence>
<keyword evidence="10 17" id="KW-0100">Branched-chain amino acid biosynthesis</keyword>
<evidence type="ECO:0000256" key="7">
    <source>
        <dbReference type="ARBA" id="ARBA00022605"/>
    </source>
</evidence>
<accession>A0A9D1PYV5</accession>
<dbReference type="NCBIfam" id="NF009897">
    <property type="entry name" value="PRK13357.1"/>
    <property type="match status" value="1"/>
</dbReference>
<dbReference type="SUPFAM" id="SSF56752">
    <property type="entry name" value="D-aminoacid aminotransferase-like PLP-dependent enzymes"/>
    <property type="match status" value="1"/>
</dbReference>
<comment type="similarity">
    <text evidence="5 15">Belongs to the class-IV pyridoxal-phosphate-dependent aminotransferase family.</text>
</comment>